<evidence type="ECO:0000313" key="2">
    <source>
        <dbReference type="EMBL" id="KAL2835937.1"/>
    </source>
</evidence>
<reference evidence="2 3" key="1">
    <citation type="submission" date="2024-07" db="EMBL/GenBank/DDBJ databases">
        <title>Section-level genome sequencing and comparative genomics of Aspergillus sections Usti and Cavernicolus.</title>
        <authorList>
            <consortium name="Lawrence Berkeley National Laboratory"/>
            <person name="Nybo J.L."/>
            <person name="Vesth T.C."/>
            <person name="Theobald S."/>
            <person name="Frisvad J.C."/>
            <person name="Larsen T.O."/>
            <person name="Kjaerboelling I."/>
            <person name="Rothschild-Mancinelli K."/>
            <person name="Lyhne E.K."/>
            <person name="Kogle M.E."/>
            <person name="Barry K."/>
            <person name="Clum A."/>
            <person name="Na H."/>
            <person name="Ledsgaard L."/>
            <person name="Lin J."/>
            <person name="Lipzen A."/>
            <person name="Kuo A."/>
            <person name="Riley R."/>
            <person name="Mondo S."/>
            <person name="Labutti K."/>
            <person name="Haridas S."/>
            <person name="Pangalinan J."/>
            <person name="Salamov A.A."/>
            <person name="Simmons B.A."/>
            <person name="Magnuson J.K."/>
            <person name="Chen J."/>
            <person name="Drula E."/>
            <person name="Henrissat B."/>
            <person name="Wiebenga A."/>
            <person name="Lubbers R.J."/>
            <person name="Gomes A.C."/>
            <person name="Makela M.R."/>
            <person name="Stajich J."/>
            <person name="Grigoriev I.V."/>
            <person name="Mortensen U.H."/>
            <person name="De Vries R.P."/>
            <person name="Baker S.E."/>
            <person name="Andersen M.R."/>
        </authorList>
    </citation>
    <scope>NUCLEOTIDE SEQUENCE [LARGE SCALE GENOMIC DNA]</scope>
    <source>
        <strain evidence="2 3">CBS 123904</strain>
    </source>
</reference>
<evidence type="ECO:0000313" key="3">
    <source>
        <dbReference type="Proteomes" id="UP001610446"/>
    </source>
</evidence>
<accession>A0ABR4J843</accession>
<feature type="compositionally biased region" description="Basic residues" evidence="1">
    <location>
        <begin position="58"/>
        <end position="71"/>
    </location>
</feature>
<comment type="caution">
    <text evidence="2">The sequence shown here is derived from an EMBL/GenBank/DDBJ whole genome shotgun (WGS) entry which is preliminary data.</text>
</comment>
<protein>
    <submittedName>
        <fullName evidence="2">Uncharacterized protein</fullName>
    </submittedName>
</protein>
<proteinExistence type="predicted"/>
<organism evidence="2 3">
    <name type="scientific">Aspergillus pseudoustus</name>
    <dbReference type="NCBI Taxonomy" id="1810923"/>
    <lineage>
        <taxon>Eukaryota</taxon>
        <taxon>Fungi</taxon>
        <taxon>Dikarya</taxon>
        <taxon>Ascomycota</taxon>
        <taxon>Pezizomycotina</taxon>
        <taxon>Eurotiomycetes</taxon>
        <taxon>Eurotiomycetidae</taxon>
        <taxon>Eurotiales</taxon>
        <taxon>Aspergillaceae</taxon>
        <taxon>Aspergillus</taxon>
        <taxon>Aspergillus subgen. Nidulantes</taxon>
    </lineage>
</organism>
<evidence type="ECO:0000256" key="1">
    <source>
        <dbReference type="SAM" id="MobiDB-lite"/>
    </source>
</evidence>
<dbReference type="EMBL" id="JBFXLU010000189">
    <property type="protein sequence ID" value="KAL2835937.1"/>
    <property type="molecule type" value="Genomic_DNA"/>
</dbReference>
<feature type="region of interest" description="Disordered" evidence="1">
    <location>
        <begin position="57"/>
        <end position="80"/>
    </location>
</feature>
<keyword evidence="3" id="KW-1185">Reference proteome</keyword>
<gene>
    <name evidence="2" type="ORF">BJY01DRAFT_252251</name>
</gene>
<name>A0ABR4J843_9EURO</name>
<dbReference type="Proteomes" id="UP001610446">
    <property type="component" value="Unassembled WGS sequence"/>
</dbReference>
<sequence>MCWSIHKTRARFPDCTEKSLKNCLNYDPAEDAILWCILAEQRGHLCPQIIPTSQGASTKRRMNCPRHRKRLPAGPAQAQPGMRKKYKFGFAKGGGGLVWRFPWSWGKAGLDVRHGSIGEEGTGDDVSLKSLECLGVFGLLPLLKLLKQSRGIREKQDELISLKPYAAL</sequence>